<protein>
    <recommendedName>
        <fullName evidence="6">Serine protease</fullName>
        <ecNumber evidence="6">3.4.21.-</ecNumber>
    </recommendedName>
</protein>
<dbReference type="SUPFAM" id="SSF51120">
    <property type="entry name" value="beta-Roll"/>
    <property type="match status" value="3"/>
</dbReference>
<evidence type="ECO:0000256" key="4">
    <source>
        <dbReference type="ARBA" id="ARBA00022801"/>
    </source>
</evidence>
<dbReference type="EC" id="3.4.21.-" evidence="6"/>
<dbReference type="PANTHER" id="PTHR15462:SF8">
    <property type="entry name" value="SERINE PROTEASE"/>
    <property type="match status" value="1"/>
</dbReference>
<keyword evidence="2 6" id="KW-0645">Protease</keyword>
<comment type="caution">
    <text evidence="8">The sequence shown here is derived from an EMBL/GenBank/DDBJ whole genome shotgun (WGS) entry which is preliminary data.</text>
</comment>
<keyword evidence="9" id="KW-1185">Reference proteome</keyword>
<dbReference type="GO" id="GO:0004252">
    <property type="term" value="F:serine-type endopeptidase activity"/>
    <property type="evidence" value="ECO:0007669"/>
    <property type="project" value="InterPro"/>
</dbReference>
<keyword evidence="4 6" id="KW-0378">Hydrolase</keyword>
<dbReference type="InterPro" id="IPR001343">
    <property type="entry name" value="Hemolysn_Ca-bd"/>
</dbReference>
<dbReference type="AlphaFoldDB" id="A0A919CRF0"/>
<dbReference type="InterPro" id="IPR043504">
    <property type="entry name" value="Peptidase_S1_PA_chymotrypsin"/>
</dbReference>
<evidence type="ECO:0000256" key="3">
    <source>
        <dbReference type="ARBA" id="ARBA00022729"/>
    </source>
</evidence>
<dbReference type="InterPro" id="IPR009003">
    <property type="entry name" value="Peptidase_S1_PA"/>
</dbReference>
<dbReference type="RefSeq" id="WP_189993568.1">
    <property type="nucleotide sequence ID" value="NZ_BMZS01000011.1"/>
</dbReference>
<dbReference type="PANTHER" id="PTHR15462">
    <property type="entry name" value="SERINE PROTEASE"/>
    <property type="match status" value="1"/>
</dbReference>
<dbReference type="PROSITE" id="PS00330">
    <property type="entry name" value="HEMOLYSIN_CALCIUM"/>
    <property type="match status" value="2"/>
</dbReference>
<organism evidence="8 9">
    <name type="scientific">Thalassobaculum fulvum</name>
    <dbReference type="NCBI Taxonomy" id="1633335"/>
    <lineage>
        <taxon>Bacteria</taxon>
        <taxon>Pseudomonadati</taxon>
        <taxon>Pseudomonadota</taxon>
        <taxon>Alphaproteobacteria</taxon>
        <taxon>Rhodospirillales</taxon>
        <taxon>Thalassobaculaceae</taxon>
        <taxon>Thalassobaculum</taxon>
    </lineage>
</organism>
<evidence type="ECO:0000259" key="7">
    <source>
        <dbReference type="Pfam" id="PF00089"/>
    </source>
</evidence>
<dbReference type="Gene3D" id="2.40.10.10">
    <property type="entry name" value="Trypsin-like serine proteases"/>
    <property type="match status" value="2"/>
</dbReference>
<dbReference type="Pfam" id="PF00089">
    <property type="entry name" value="Trypsin"/>
    <property type="match status" value="1"/>
</dbReference>
<dbReference type="GO" id="GO:0005509">
    <property type="term" value="F:calcium ion binding"/>
    <property type="evidence" value="ECO:0007669"/>
    <property type="project" value="InterPro"/>
</dbReference>
<keyword evidence="5 6" id="KW-0720">Serine protease</keyword>
<reference evidence="8" key="2">
    <citation type="submission" date="2020-09" db="EMBL/GenBank/DDBJ databases">
        <authorList>
            <person name="Sun Q."/>
            <person name="Kim S."/>
        </authorList>
    </citation>
    <scope>NUCLEOTIDE SEQUENCE</scope>
    <source>
        <strain evidence="8">KCTC 42651</strain>
    </source>
</reference>
<dbReference type="InterPro" id="IPR011049">
    <property type="entry name" value="Serralysin-like_metalloprot_C"/>
</dbReference>
<evidence type="ECO:0000256" key="5">
    <source>
        <dbReference type="ARBA" id="ARBA00022825"/>
    </source>
</evidence>
<evidence type="ECO:0000256" key="6">
    <source>
        <dbReference type="RuleBase" id="RU004296"/>
    </source>
</evidence>
<evidence type="ECO:0000256" key="1">
    <source>
        <dbReference type="ARBA" id="ARBA00008764"/>
    </source>
</evidence>
<dbReference type="PRINTS" id="PR00313">
    <property type="entry name" value="CABNDNGRPT"/>
</dbReference>
<keyword evidence="3" id="KW-0732">Signal</keyword>
<reference evidence="8" key="1">
    <citation type="journal article" date="2014" name="Int. J. Syst. Evol. Microbiol.">
        <title>Complete genome sequence of Corynebacterium casei LMG S-19264T (=DSM 44701T), isolated from a smear-ripened cheese.</title>
        <authorList>
            <consortium name="US DOE Joint Genome Institute (JGI-PGF)"/>
            <person name="Walter F."/>
            <person name="Albersmeier A."/>
            <person name="Kalinowski J."/>
            <person name="Ruckert C."/>
        </authorList>
    </citation>
    <scope>NUCLEOTIDE SEQUENCE</scope>
    <source>
        <strain evidence="8">KCTC 42651</strain>
    </source>
</reference>
<name>A0A919CRF0_9PROT</name>
<dbReference type="InterPro" id="IPR050966">
    <property type="entry name" value="Glutamyl_endopeptidase"/>
</dbReference>
<dbReference type="Proteomes" id="UP000630353">
    <property type="component" value="Unassembled WGS sequence"/>
</dbReference>
<gene>
    <name evidence="8" type="ORF">GCM10017083_43210</name>
</gene>
<dbReference type="InterPro" id="IPR008256">
    <property type="entry name" value="Peptidase_S1B"/>
</dbReference>
<accession>A0A919CRF0</accession>
<dbReference type="PRINTS" id="PR00839">
    <property type="entry name" value="V8PROTEASE"/>
</dbReference>
<evidence type="ECO:0000313" key="8">
    <source>
        <dbReference type="EMBL" id="GHD59272.1"/>
    </source>
</evidence>
<evidence type="ECO:0000313" key="9">
    <source>
        <dbReference type="Proteomes" id="UP000630353"/>
    </source>
</evidence>
<dbReference type="InterPro" id="IPR001254">
    <property type="entry name" value="Trypsin_dom"/>
</dbReference>
<proteinExistence type="inferred from homology"/>
<dbReference type="GO" id="GO:0006508">
    <property type="term" value="P:proteolysis"/>
    <property type="evidence" value="ECO:0007669"/>
    <property type="project" value="UniProtKB-KW"/>
</dbReference>
<evidence type="ECO:0000256" key="2">
    <source>
        <dbReference type="ARBA" id="ARBA00022670"/>
    </source>
</evidence>
<feature type="domain" description="Peptidase S1" evidence="7">
    <location>
        <begin position="26"/>
        <end position="207"/>
    </location>
</feature>
<dbReference type="EMBL" id="BMZS01000011">
    <property type="protein sequence ID" value="GHD59272.1"/>
    <property type="molecule type" value="Genomic_DNA"/>
</dbReference>
<dbReference type="SUPFAM" id="SSF50494">
    <property type="entry name" value="Trypsin-like serine proteases"/>
    <property type="match status" value="1"/>
</dbReference>
<dbReference type="InterPro" id="IPR018511">
    <property type="entry name" value="Hemolysin-typ_Ca-bd_CS"/>
</dbReference>
<dbReference type="Pfam" id="PF00353">
    <property type="entry name" value="HemolysinCabind"/>
    <property type="match status" value="5"/>
</dbReference>
<sequence>MSVHGTDDRTRVTDSTAFPNSAIVQIRVDFDGDGRYDGRATGAMISGNDVLTAGHVLWDSYYGYAKNIWVTPALAGSSAPFGTVTATSWHVPSSYVSTRGSISYDIGVINLPGSIGDSTGTFALQSNSVGSLKGTVLTTAGYPGDKSGGLYQYTATGDVDSTSGSTRILYGDTLDTYGGQSGSPLWITVDGTPTIVGVHTTGGYVYNGGTAVTSDFYGLISGWTGGDITSATGTTTTTTTTVSGLVSGTSGADGLTGGSGSDTMYGYSGNDSLWGQSGNDVLYGNQDVDRLSGGEGNDTLYGGQNDGPAGSDGVQRNGLETVFGGNGDDVLYGNMGSDSIGGGGGNDRLFGGQDADTLEGGDGNDELFGNLGNDLLYGNTGTDRLVGGEGSDTLYGSDGNDTLSGGAGSDLLYGDNASSSTGSGTDSIDGGAGEDTAVYLHAMSNYSFTRLSTSSIQVGGYDILTDVEYIRFADTIVAVDSLI</sequence>
<comment type="similarity">
    <text evidence="1 6">Belongs to the peptidase S1B family.</text>
</comment>
<dbReference type="Gene3D" id="2.150.10.10">
    <property type="entry name" value="Serralysin-like metalloprotease, C-terminal"/>
    <property type="match status" value="2"/>
</dbReference>